<evidence type="ECO:0000256" key="5">
    <source>
        <dbReference type="ARBA" id="ARBA00023136"/>
    </source>
</evidence>
<keyword evidence="5 7" id="KW-0472">Membrane</keyword>
<feature type="transmembrane region" description="Helical" evidence="8">
    <location>
        <begin position="246"/>
        <end position="267"/>
    </location>
</feature>
<dbReference type="InterPro" id="IPR047123">
    <property type="entry name" value="MYADM-like"/>
</dbReference>
<comment type="similarity">
    <text evidence="6">Belongs to the MAL family.</text>
</comment>
<keyword evidence="3" id="KW-0677">Repeat</keyword>
<dbReference type="OMA" id="VIFGPTY"/>
<feature type="transmembrane region" description="Helical" evidence="8">
    <location>
        <begin position="97"/>
        <end position="121"/>
    </location>
</feature>
<evidence type="ECO:0000313" key="11">
    <source>
        <dbReference type="Proteomes" id="UP000694388"/>
    </source>
</evidence>
<reference evidence="10" key="2">
    <citation type="submission" date="2025-09" db="UniProtKB">
        <authorList>
            <consortium name="Ensembl"/>
        </authorList>
    </citation>
    <scope>IDENTIFICATION</scope>
</reference>
<dbReference type="PROSITE" id="PS51225">
    <property type="entry name" value="MARVEL"/>
    <property type="match status" value="2"/>
</dbReference>
<organism evidence="10 11">
    <name type="scientific">Eptatretus burgeri</name>
    <name type="common">Inshore hagfish</name>
    <dbReference type="NCBI Taxonomy" id="7764"/>
    <lineage>
        <taxon>Eukaryota</taxon>
        <taxon>Metazoa</taxon>
        <taxon>Chordata</taxon>
        <taxon>Craniata</taxon>
        <taxon>Vertebrata</taxon>
        <taxon>Cyclostomata</taxon>
        <taxon>Myxini</taxon>
        <taxon>Myxiniformes</taxon>
        <taxon>Myxinidae</taxon>
        <taxon>Eptatretinae</taxon>
        <taxon>Eptatretus</taxon>
    </lineage>
</organism>
<comment type="subcellular location">
    <subcellularLocation>
        <location evidence="1">Membrane</location>
        <topology evidence="1">Multi-pass membrane protein</topology>
    </subcellularLocation>
</comment>
<evidence type="ECO:0000256" key="2">
    <source>
        <dbReference type="ARBA" id="ARBA00022692"/>
    </source>
</evidence>
<feature type="transmembrane region" description="Helical" evidence="8">
    <location>
        <begin position="171"/>
        <end position="197"/>
    </location>
</feature>
<dbReference type="Pfam" id="PF01284">
    <property type="entry name" value="MARVEL"/>
    <property type="match status" value="1"/>
</dbReference>
<dbReference type="PANTHER" id="PTHR17068">
    <property type="entry name" value="MYELOID-ASSOCIATED DIFFERENTIATION MARKER MYADM FAMILY MEMBER"/>
    <property type="match status" value="1"/>
</dbReference>
<feature type="transmembrane region" description="Helical" evidence="8">
    <location>
        <begin position="141"/>
        <end position="159"/>
    </location>
</feature>
<evidence type="ECO:0000259" key="9">
    <source>
        <dbReference type="PROSITE" id="PS51225"/>
    </source>
</evidence>
<keyword evidence="2 7" id="KW-0812">Transmembrane</keyword>
<dbReference type="Proteomes" id="UP000694388">
    <property type="component" value="Unplaced"/>
</dbReference>
<feature type="domain" description="MARVEL" evidence="9">
    <location>
        <begin position="19"/>
        <end position="169"/>
    </location>
</feature>
<protein>
    <submittedName>
        <fullName evidence="10">Zgc:77748</fullName>
    </submittedName>
</protein>
<evidence type="ECO:0000256" key="6">
    <source>
        <dbReference type="ARBA" id="ARBA00034721"/>
    </source>
</evidence>
<keyword evidence="4 8" id="KW-1133">Transmembrane helix</keyword>
<dbReference type="PANTHER" id="PTHR17068:SF11">
    <property type="entry name" value="MYELOID-ASSOCIATED DIFFERENTIATION MARKER-LIKE PROTEIN 2"/>
    <property type="match status" value="1"/>
</dbReference>
<dbReference type="GO" id="GO:0016020">
    <property type="term" value="C:membrane"/>
    <property type="evidence" value="ECO:0007669"/>
    <property type="project" value="UniProtKB-SubCell"/>
</dbReference>
<evidence type="ECO:0000256" key="3">
    <source>
        <dbReference type="ARBA" id="ARBA00022737"/>
    </source>
</evidence>
<dbReference type="AlphaFoldDB" id="A0A8C4N927"/>
<keyword evidence="11" id="KW-1185">Reference proteome</keyword>
<feature type="transmembrane region" description="Helical" evidence="8">
    <location>
        <begin position="294"/>
        <end position="316"/>
    </location>
</feature>
<proteinExistence type="inferred from homology"/>
<dbReference type="Ensembl" id="ENSEBUT00000003603.1">
    <property type="protein sequence ID" value="ENSEBUP00000003237.1"/>
    <property type="gene ID" value="ENSEBUG00000002364.1"/>
</dbReference>
<sequence>MVVESALLHNLSITPAQKYFSSPLRWKRLVVWWQITSSWCLVVSRAAGDYGFASLLGAHGYGDFCMFIWCVCFSLSVIIMVLDLTELHKRLHVSWRDLTISIAMTATIGTAAASIMYPVYFLSGYSCPGIAQRSSCDEVRGYRIGATITSILATAAYAVEVSLSKARQGEISGLMATVSGLMKVVQVFVACVMFAVANERNVYNSWSAKEACLAIICICFILSFLAIIFSIIGWPCNPNFPIRRILAVYALLAFLAYIAVAIVWPVYSFDKTYGQPSRICKGQPWGSCAYDDNVTITIAIYVNLVAYAVDLFYIFAWSMYTGIRLKDVFV</sequence>
<feature type="transmembrane region" description="Helical" evidence="8">
    <location>
        <begin position="66"/>
        <end position="85"/>
    </location>
</feature>
<evidence type="ECO:0000256" key="8">
    <source>
        <dbReference type="SAM" id="Phobius"/>
    </source>
</evidence>
<accession>A0A8C4N927</accession>
<evidence type="ECO:0000256" key="4">
    <source>
        <dbReference type="ARBA" id="ARBA00022989"/>
    </source>
</evidence>
<feature type="domain" description="MARVEL" evidence="9">
    <location>
        <begin position="174"/>
        <end position="319"/>
    </location>
</feature>
<dbReference type="GeneTree" id="ENSGT00950000182933"/>
<evidence type="ECO:0000256" key="7">
    <source>
        <dbReference type="PROSITE-ProRule" id="PRU00581"/>
    </source>
</evidence>
<name>A0A8C4N927_EPTBU</name>
<evidence type="ECO:0000313" key="10">
    <source>
        <dbReference type="Ensembl" id="ENSEBUP00000003237.1"/>
    </source>
</evidence>
<evidence type="ECO:0000256" key="1">
    <source>
        <dbReference type="ARBA" id="ARBA00004141"/>
    </source>
</evidence>
<dbReference type="InterPro" id="IPR008253">
    <property type="entry name" value="Marvel"/>
</dbReference>
<feature type="transmembrane region" description="Helical" evidence="8">
    <location>
        <begin position="213"/>
        <end position="234"/>
    </location>
</feature>
<reference evidence="10" key="1">
    <citation type="submission" date="2025-08" db="UniProtKB">
        <authorList>
            <consortium name="Ensembl"/>
        </authorList>
    </citation>
    <scope>IDENTIFICATION</scope>
</reference>